<reference evidence="3 4" key="1">
    <citation type="submission" date="2016-10" db="EMBL/GenBank/DDBJ databases">
        <authorList>
            <person name="de Groot N.N."/>
        </authorList>
    </citation>
    <scope>NUCLEOTIDE SEQUENCE [LARGE SCALE GENOMIC DNA]</scope>
    <source>
        <strain evidence="3 4">DSM 43019</strain>
    </source>
</reference>
<dbReference type="NCBIfam" id="TIGR03618">
    <property type="entry name" value="Rv1155_F420"/>
    <property type="match status" value="1"/>
</dbReference>
<dbReference type="GO" id="GO:0005829">
    <property type="term" value="C:cytosol"/>
    <property type="evidence" value="ECO:0007669"/>
    <property type="project" value="TreeGrafter"/>
</dbReference>
<keyword evidence="1" id="KW-0560">Oxidoreductase</keyword>
<gene>
    <name evidence="3" type="ORF">SAMN05421541_10795</name>
</gene>
<dbReference type="InterPro" id="IPR011576">
    <property type="entry name" value="Pyridox_Oxase_N"/>
</dbReference>
<evidence type="ECO:0000313" key="3">
    <source>
        <dbReference type="EMBL" id="SFF19907.1"/>
    </source>
</evidence>
<sequence length="162" mass="18108">MDQKLRDLLTGPNFAHVATVRRDGSPSVTPTWVDLRDDLVLLNGMQGRGWPRNLIRDPRVTVSVTALGNPYECATLRGHALAPTTDDAEEHFRHLFRKYRDRTLPTGGDNDPQDNDMPGRILFRVVIESAHYQWQPPPGATEEYDAFLAEILHSPAAGKTAP</sequence>
<dbReference type="STRING" id="35752.SAMN05421541_10795"/>
<dbReference type="Gene3D" id="2.30.110.10">
    <property type="entry name" value="Electron Transport, Fmn-binding Protein, Chain A"/>
    <property type="match status" value="1"/>
</dbReference>
<evidence type="ECO:0000313" key="4">
    <source>
        <dbReference type="Proteomes" id="UP000199645"/>
    </source>
</evidence>
<dbReference type="EMBL" id="FONV01000007">
    <property type="protein sequence ID" value="SFF19907.1"/>
    <property type="molecule type" value="Genomic_DNA"/>
</dbReference>
<accession>A0A1I2GSU3</accession>
<evidence type="ECO:0000256" key="1">
    <source>
        <dbReference type="ARBA" id="ARBA00023002"/>
    </source>
</evidence>
<dbReference type="InterPro" id="IPR052019">
    <property type="entry name" value="F420H2_bilvrd_red/Heme_oxyg"/>
</dbReference>
<feature type="domain" description="Pyridoxamine 5'-phosphate oxidase N-terminal" evidence="2">
    <location>
        <begin position="1"/>
        <end position="132"/>
    </location>
</feature>
<dbReference type="AlphaFoldDB" id="A0A1I2GSU3"/>
<dbReference type="SUPFAM" id="SSF50475">
    <property type="entry name" value="FMN-binding split barrel"/>
    <property type="match status" value="1"/>
</dbReference>
<evidence type="ECO:0000259" key="2">
    <source>
        <dbReference type="Pfam" id="PF01243"/>
    </source>
</evidence>
<dbReference type="PANTHER" id="PTHR35176">
    <property type="entry name" value="HEME OXYGENASE HI_0854-RELATED"/>
    <property type="match status" value="1"/>
</dbReference>
<keyword evidence="4" id="KW-1185">Reference proteome</keyword>
<dbReference type="GO" id="GO:0016627">
    <property type="term" value="F:oxidoreductase activity, acting on the CH-CH group of donors"/>
    <property type="evidence" value="ECO:0007669"/>
    <property type="project" value="TreeGrafter"/>
</dbReference>
<dbReference type="RefSeq" id="WP_093615962.1">
    <property type="nucleotide sequence ID" value="NZ_BOMT01000041.1"/>
</dbReference>
<dbReference type="OrthoDB" id="162914at2"/>
<protein>
    <submittedName>
        <fullName evidence="3">PPOX class probable F420-dependent enzyme</fullName>
    </submittedName>
</protein>
<proteinExistence type="predicted"/>
<name>A0A1I2GSU3_9ACTN</name>
<dbReference type="InterPro" id="IPR019920">
    <property type="entry name" value="F420-binding_dom_put"/>
</dbReference>
<dbReference type="GO" id="GO:0070967">
    <property type="term" value="F:coenzyme F420 binding"/>
    <property type="evidence" value="ECO:0007669"/>
    <property type="project" value="TreeGrafter"/>
</dbReference>
<dbReference type="InterPro" id="IPR012349">
    <property type="entry name" value="Split_barrel_FMN-bd"/>
</dbReference>
<dbReference type="Pfam" id="PF01243">
    <property type="entry name" value="PNPOx_N"/>
    <property type="match status" value="1"/>
</dbReference>
<organism evidence="3 4">
    <name type="scientific">Actinoplanes philippinensis</name>
    <dbReference type="NCBI Taxonomy" id="35752"/>
    <lineage>
        <taxon>Bacteria</taxon>
        <taxon>Bacillati</taxon>
        <taxon>Actinomycetota</taxon>
        <taxon>Actinomycetes</taxon>
        <taxon>Micromonosporales</taxon>
        <taxon>Micromonosporaceae</taxon>
        <taxon>Actinoplanes</taxon>
    </lineage>
</organism>
<dbReference type="PANTHER" id="PTHR35176:SF6">
    <property type="entry name" value="HEME OXYGENASE HI_0854-RELATED"/>
    <property type="match status" value="1"/>
</dbReference>
<dbReference type="Proteomes" id="UP000199645">
    <property type="component" value="Unassembled WGS sequence"/>
</dbReference>